<name>A0ABX7PXG4_9BACT</name>
<evidence type="ECO:0000313" key="2">
    <source>
        <dbReference type="Proteomes" id="UP000663088"/>
    </source>
</evidence>
<organism evidence="1 2">
    <name type="scientific">Candidatus Methylacidiphilum infernorum</name>
    <dbReference type="NCBI Taxonomy" id="511746"/>
    <lineage>
        <taxon>Bacteria</taxon>
        <taxon>Pseudomonadati</taxon>
        <taxon>Verrucomicrobiota</taxon>
        <taxon>Methylacidiphilae</taxon>
        <taxon>Methylacidiphilales</taxon>
        <taxon>Methylacidiphilaceae</taxon>
        <taxon>Methylacidiphilum (ex Ratnadevi et al. 2023)</taxon>
    </lineage>
</organism>
<dbReference type="Gene3D" id="1.20.120.330">
    <property type="entry name" value="Nucleotidyltransferases domain 2"/>
    <property type="match status" value="1"/>
</dbReference>
<dbReference type="Proteomes" id="UP000663088">
    <property type="component" value="Chromosome"/>
</dbReference>
<evidence type="ECO:0008006" key="3">
    <source>
        <dbReference type="Google" id="ProtNLM"/>
    </source>
</evidence>
<reference evidence="1 2" key="1">
    <citation type="submission" date="2020-12" db="EMBL/GenBank/DDBJ databases">
        <authorList>
            <person name="Awala S.I."/>
            <person name="Gwak J.-H."/>
            <person name="Kim S.-J."/>
            <person name="Rhee S.-K."/>
        </authorList>
    </citation>
    <scope>NUCLEOTIDE SEQUENCE [LARGE SCALE GENOMIC DNA]</scope>
    <source>
        <strain evidence="1 2">IT5</strain>
    </source>
</reference>
<protein>
    <recommendedName>
        <fullName evidence="3">HEPN domain-containing protein</fullName>
    </recommendedName>
</protein>
<evidence type="ECO:0000313" key="1">
    <source>
        <dbReference type="EMBL" id="QSR87647.1"/>
    </source>
</evidence>
<keyword evidence="2" id="KW-1185">Reference proteome</keyword>
<proteinExistence type="predicted"/>
<gene>
    <name evidence="1" type="ORF">EM20IM_04840</name>
</gene>
<accession>A0ABX7PXG4</accession>
<dbReference type="EMBL" id="CP065956">
    <property type="protein sequence ID" value="QSR87647.1"/>
    <property type="molecule type" value="Genomic_DNA"/>
</dbReference>
<sequence length="128" mass="14525">MAFDWREFLDLARTLRSSFSSSTLMEAASRSAVSRAYYAAFGHTRSYAEKHFQFPRTKAGSVHHDLRKCLGKRGPTWKDVAEKLGDLHEWRKLCDYEDTVSNLNIMAEEAISTAEGIISKLLESGHAR</sequence>
<dbReference type="RefSeq" id="WP_206848093.1">
    <property type="nucleotide sequence ID" value="NZ_CP065956.1"/>
</dbReference>